<name>A0A164VJV3_DAUCS</name>
<reference evidence="2" key="1">
    <citation type="journal article" date="2016" name="Nat. Genet.">
        <title>A high-quality carrot genome assembly provides new insights into carotenoid accumulation and asterid genome evolution.</title>
        <authorList>
            <person name="Iorizzo M."/>
            <person name="Ellison S."/>
            <person name="Senalik D."/>
            <person name="Zeng P."/>
            <person name="Satapoomin P."/>
            <person name="Huang J."/>
            <person name="Bowman M."/>
            <person name="Iovene M."/>
            <person name="Sanseverino W."/>
            <person name="Cavagnaro P."/>
            <person name="Yildiz M."/>
            <person name="Macko-Podgorni A."/>
            <person name="Moranska E."/>
            <person name="Grzebelus E."/>
            <person name="Grzebelus D."/>
            <person name="Ashrafi H."/>
            <person name="Zheng Z."/>
            <person name="Cheng S."/>
            <person name="Spooner D."/>
            <person name="Van Deynze A."/>
            <person name="Simon P."/>
        </authorList>
    </citation>
    <scope>NUCLEOTIDE SEQUENCE [LARGE SCALE GENOMIC DNA]</scope>
    <source>
        <tissue evidence="2">Leaf</tissue>
    </source>
</reference>
<feature type="signal peptide" evidence="1">
    <location>
        <begin position="1"/>
        <end position="29"/>
    </location>
</feature>
<accession>A0A164VJV3</accession>
<organism evidence="2">
    <name type="scientific">Daucus carota subsp. sativus</name>
    <name type="common">Carrot</name>
    <dbReference type="NCBI Taxonomy" id="79200"/>
    <lineage>
        <taxon>Eukaryota</taxon>
        <taxon>Viridiplantae</taxon>
        <taxon>Streptophyta</taxon>
        <taxon>Embryophyta</taxon>
        <taxon>Tracheophyta</taxon>
        <taxon>Spermatophyta</taxon>
        <taxon>Magnoliopsida</taxon>
        <taxon>eudicotyledons</taxon>
        <taxon>Gunneridae</taxon>
        <taxon>Pentapetalae</taxon>
        <taxon>asterids</taxon>
        <taxon>campanulids</taxon>
        <taxon>Apiales</taxon>
        <taxon>Apiaceae</taxon>
        <taxon>Apioideae</taxon>
        <taxon>Scandiceae</taxon>
        <taxon>Daucinae</taxon>
        <taxon>Daucus</taxon>
        <taxon>Daucus sect. Daucus</taxon>
    </lineage>
</organism>
<gene>
    <name evidence="2" type="ORF">DCAR_022181</name>
    <name evidence="3" type="ORF">DCAR_0623973</name>
</gene>
<dbReference type="Gramene" id="KZM90454">
    <property type="protein sequence ID" value="KZM90454"/>
    <property type="gene ID" value="DCAR_022181"/>
</dbReference>
<dbReference type="EMBL" id="CP093348">
    <property type="protein sequence ID" value="WOH04563.1"/>
    <property type="molecule type" value="Genomic_DNA"/>
</dbReference>
<dbReference type="Proteomes" id="UP000077755">
    <property type="component" value="Chromosome 6"/>
</dbReference>
<dbReference type="OMA" id="STCAINS"/>
<evidence type="ECO:0000313" key="4">
    <source>
        <dbReference type="Proteomes" id="UP000077755"/>
    </source>
</evidence>
<evidence type="ECO:0000313" key="3">
    <source>
        <dbReference type="EMBL" id="WOH04563.1"/>
    </source>
</evidence>
<dbReference type="EMBL" id="LNRQ01000006">
    <property type="protein sequence ID" value="KZM90454.1"/>
    <property type="molecule type" value="Genomic_DNA"/>
</dbReference>
<evidence type="ECO:0000313" key="2">
    <source>
        <dbReference type="EMBL" id="KZM90454.1"/>
    </source>
</evidence>
<feature type="chain" id="PRO_5007853884" evidence="1">
    <location>
        <begin position="30"/>
        <end position="69"/>
    </location>
</feature>
<sequence length="69" mass="7828">MFLLKNCKLIGYFLLLLLSTCAINSGVLAARLLQEVQEKPQQWSRIPDEGFFASINREVPSSPDPLHNR</sequence>
<dbReference type="AlphaFoldDB" id="A0A164VJV3"/>
<evidence type="ECO:0000256" key="1">
    <source>
        <dbReference type="SAM" id="SignalP"/>
    </source>
</evidence>
<keyword evidence="4" id="KW-1185">Reference proteome</keyword>
<keyword evidence="1" id="KW-0732">Signal</keyword>
<protein>
    <submittedName>
        <fullName evidence="2">Uncharacterized protein</fullName>
    </submittedName>
</protein>
<proteinExistence type="predicted"/>
<reference evidence="3" key="2">
    <citation type="submission" date="2022-03" db="EMBL/GenBank/DDBJ databases">
        <title>Draft title - Genomic analysis of global carrot germplasm unveils the trajectory of domestication and the origin of high carotenoid orange carrot.</title>
        <authorList>
            <person name="Iorizzo M."/>
            <person name="Ellison S."/>
            <person name="Senalik D."/>
            <person name="Macko-Podgorni A."/>
            <person name="Grzebelus D."/>
            <person name="Bostan H."/>
            <person name="Rolling W."/>
            <person name="Curaba J."/>
            <person name="Simon P."/>
        </authorList>
    </citation>
    <scope>NUCLEOTIDE SEQUENCE</scope>
    <source>
        <tissue evidence="3">Leaf</tissue>
    </source>
</reference>